<keyword evidence="9" id="KW-1185">Reference proteome</keyword>
<dbReference type="GO" id="GO:0006412">
    <property type="term" value="P:translation"/>
    <property type="evidence" value="ECO:0007669"/>
    <property type="project" value="UniProtKB-UniRule"/>
</dbReference>
<evidence type="ECO:0000313" key="8">
    <source>
        <dbReference type="EMBL" id="OLS02141.1"/>
    </source>
</evidence>
<dbReference type="OrthoDB" id="9793353at2"/>
<protein>
    <recommendedName>
        <fullName evidence="6">Large ribosomal subunit protein uL23</fullName>
    </recommendedName>
</protein>
<comment type="subunit">
    <text evidence="6">Part of the 50S ribosomal subunit. Contacts protein L29, and trigger factor when it is bound to the ribosome.</text>
</comment>
<dbReference type="NCBIfam" id="NF004359">
    <property type="entry name" value="PRK05738.1-3"/>
    <property type="match status" value="1"/>
</dbReference>
<name>A0A1U7M4C1_TISCR</name>
<sequence length="97" mass="11071">MRIPHDIIIKPIITEKSMEDMAEGKYTFMVDRKSNKTEIKKAVESVFDVKVEKVNTMNMLGKMKRQGATSGRRSSWKKAIVKLAEGSKGIEFFEGME</sequence>
<evidence type="ECO:0000256" key="6">
    <source>
        <dbReference type="HAMAP-Rule" id="MF_01369"/>
    </source>
</evidence>
<dbReference type="InterPro" id="IPR001014">
    <property type="entry name" value="Ribosomal_uL23_CS"/>
</dbReference>
<dbReference type="NCBIfam" id="NF004366">
    <property type="entry name" value="PRK05738.3-2"/>
    <property type="match status" value="1"/>
</dbReference>
<reference evidence="8 9" key="1">
    <citation type="submission" date="2016-02" db="EMBL/GenBank/DDBJ databases">
        <title>Genome sequence of Tissierella creatinophila DSM 6911.</title>
        <authorList>
            <person name="Poehlein A."/>
            <person name="Daniel R."/>
        </authorList>
    </citation>
    <scope>NUCLEOTIDE SEQUENCE [LARGE SCALE GENOMIC DNA]</scope>
    <source>
        <strain evidence="8 9">DSM 6911</strain>
    </source>
</reference>
<keyword evidence="5 6" id="KW-0687">Ribonucleoprotein</keyword>
<dbReference type="NCBIfam" id="NF004363">
    <property type="entry name" value="PRK05738.2-4"/>
    <property type="match status" value="1"/>
</dbReference>
<organism evidence="8 9">
    <name type="scientific">Tissierella creatinophila DSM 6911</name>
    <dbReference type="NCBI Taxonomy" id="1123403"/>
    <lineage>
        <taxon>Bacteria</taxon>
        <taxon>Bacillati</taxon>
        <taxon>Bacillota</taxon>
        <taxon>Tissierellia</taxon>
        <taxon>Tissierellales</taxon>
        <taxon>Tissierellaceae</taxon>
        <taxon>Tissierella</taxon>
    </lineage>
</organism>
<dbReference type="Proteomes" id="UP000186112">
    <property type="component" value="Unassembled WGS sequence"/>
</dbReference>
<dbReference type="Gene3D" id="3.30.70.330">
    <property type="match status" value="1"/>
</dbReference>
<dbReference type="InterPro" id="IPR013025">
    <property type="entry name" value="Ribosomal_uL23-like"/>
</dbReference>
<dbReference type="InterPro" id="IPR012677">
    <property type="entry name" value="Nucleotide-bd_a/b_plait_sf"/>
</dbReference>
<dbReference type="PROSITE" id="PS00050">
    <property type="entry name" value="RIBOSOMAL_L23"/>
    <property type="match status" value="1"/>
</dbReference>
<dbReference type="GO" id="GO:0003735">
    <property type="term" value="F:structural constituent of ribosome"/>
    <property type="evidence" value="ECO:0007669"/>
    <property type="project" value="InterPro"/>
</dbReference>
<evidence type="ECO:0000256" key="2">
    <source>
        <dbReference type="ARBA" id="ARBA00022730"/>
    </source>
</evidence>
<dbReference type="GO" id="GO:1990904">
    <property type="term" value="C:ribonucleoprotein complex"/>
    <property type="evidence" value="ECO:0007669"/>
    <property type="project" value="UniProtKB-KW"/>
</dbReference>
<evidence type="ECO:0000256" key="4">
    <source>
        <dbReference type="ARBA" id="ARBA00022980"/>
    </source>
</evidence>
<dbReference type="Pfam" id="PF00276">
    <property type="entry name" value="Ribosomal_L23"/>
    <property type="match status" value="1"/>
</dbReference>
<gene>
    <name evidence="6 8" type="primary">rplW</name>
    <name evidence="8" type="ORF">TICRE_19590</name>
</gene>
<evidence type="ECO:0000256" key="1">
    <source>
        <dbReference type="ARBA" id="ARBA00006700"/>
    </source>
</evidence>
<evidence type="ECO:0000256" key="5">
    <source>
        <dbReference type="ARBA" id="ARBA00023274"/>
    </source>
</evidence>
<dbReference type="GO" id="GO:0005840">
    <property type="term" value="C:ribosome"/>
    <property type="evidence" value="ECO:0007669"/>
    <property type="project" value="UniProtKB-KW"/>
</dbReference>
<dbReference type="GO" id="GO:0019843">
    <property type="term" value="F:rRNA binding"/>
    <property type="evidence" value="ECO:0007669"/>
    <property type="project" value="UniProtKB-UniRule"/>
</dbReference>
<comment type="caution">
    <text evidence="8">The sequence shown here is derived from an EMBL/GenBank/DDBJ whole genome shotgun (WGS) entry which is preliminary data.</text>
</comment>
<dbReference type="HAMAP" id="MF_01369_B">
    <property type="entry name" value="Ribosomal_uL23_B"/>
    <property type="match status" value="1"/>
</dbReference>
<keyword evidence="2 6" id="KW-0699">rRNA-binding</keyword>
<dbReference type="PANTHER" id="PTHR11620">
    <property type="entry name" value="60S RIBOSOMAL PROTEIN L23A"/>
    <property type="match status" value="1"/>
</dbReference>
<evidence type="ECO:0000256" key="7">
    <source>
        <dbReference type="RuleBase" id="RU003934"/>
    </source>
</evidence>
<accession>A0A1U7M4C1</accession>
<evidence type="ECO:0000313" key="9">
    <source>
        <dbReference type="Proteomes" id="UP000186112"/>
    </source>
</evidence>
<comment type="similarity">
    <text evidence="1 6 7">Belongs to the universal ribosomal protein uL23 family.</text>
</comment>
<evidence type="ECO:0000256" key="3">
    <source>
        <dbReference type="ARBA" id="ARBA00022884"/>
    </source>
</evidence>
<keyword evidence="4 6" id="KW-0689">Ribosomal protein</keyword>
<dbReference type="RefSeq" id="WP_075727543.1">
    <property type="nucleotide sequence ID" value="NZ_LTDM01000043.1"/>
</dbReference>
<dbReference type="AlphaFoldDB" id="A0A1U7M4C1"/>
<dbReference type="EMBL" id="LTDM01000043">
    <property type="protein sequence ID" value="OLS02141.1"/>
    <property type="molecule type" value="Genomic_DNA"/>
</dbReference>
<dbReference type="SUPFAM" id="SSF54189">
    <property type="entry name" value="Ribosomal proteins S24e, L23 and L15e"/>
    <property type="match status" value="1"/>
</dbReference>
<keyword evidence="3 6" id="KW-0694">RNA-binding</keyword>
<proteinExistence type="inferred from homology"/>
<dbReference type="InterPro" id="IPR012678">
    <property type="entry name" value="Ribosomal_uL23/eL15/eS24_sf"/>
</dbReference>
<dbReference type="FunFam" id="3.30.70.330:FF:000001">
    <property type="entry name" value="50S ribosomal protein L23"/>
    <property type="match status" value="1"/>
</dbReference>
<comment type="function">
    <text evidence="6">One of the early assembly proteins it binds 23S rRNA. One of the proteins that surrounds the polypeptide exit tunnel on the outside of the ribosome. Forms the main docking site for trigger factor binding to the ribosome.</text>
</comment>